<dbReference type="OrthoDB" id="8657003at2"/>
<evidence type="ECO:0000259" key="1">
    <source>
        <dbReference type="Pfam" id="PF13503"/>
    </source>
</evidence>
<protein>
    <recommendedName>
        <fullName evidence="1">DUF4123 domain-containing protein</fullName>
    </recommendedName>
</protein>
<reference evidence="2 3" key="1">
    <citation type="submission" date="2010-04" db="EMBL/GenBank/DDBJ databases">
        <title>The genome of Herbaspirillum seropedicae SmR1, an endophytic, nitrogen-fixing, plant-growth promoting beta-Proteobacteria.</title>
        <authorList>
            <person name="Pedrosa F.O."/>
            <person name="Monteiro R.A."/>
            <person name="Wassem R."/>
            <person name="Cruz L.M."/>
            <person name="Ayub R.A."/>
            <person name="Colauto N.B."/>
            <person name="Fernandez M.A."/>
            <person name="Fungaro M.H.P."/>
            <person name="Grisard E.C."/>
            <person name="Hungria M."/>
            <person name="Madeira H.M.F."/>
            <person name="Nodari R.O."/>
            <person name="Osaku C.A."/>
            <person name="Petzl-Erler M.L."/>
            <person name="Terenzi H."/>
            <person name="Vieira L.G.E."/>
            <person name="Almeida M.I.M."/>
            <person name="Alves L.R."/>
            <person name="Arantes O.M.N."/>
            <person name="Balsanelli E."/>
            <person name="Barcellos F.G."/>
            <person name="Baura V.A."/>
            <person name="Binde D.R."/>
            <person name="Campo R.J."/>
            <person name="Chubatsu L.S."/>
            <person name="Chueire L.M.O."/>
            <person name="Ciferri R.R."/>
            <person name="Correa L.C."/>
            <person name="da Conceicao Silva J.L."/>
            <person name="Dabul A.N.G."/>
            <person name="Dambros B.P."/>
            <person name="Faoro H."/>
            <person name="Favetti A."/>
            <person name="Friedermann G."/>
            <person name="Furlaneto M.C."/>
            <person name="Gasques L.S."/>
            <person name="Gimenes C.C.T."/>
            <person name="Gioppo N.M.R."/>
            <person name="Glienke-Blanco C."/>
            <person name="Godoy L.P."/>
            <person name="Guerra M.P."/>
            <person name="Karp S."/>
            <person name="Kava-Cordeiro V."/>
            <person name="Margarido V.P."/>
            <person name="Mathioni S.M."/>
            <person name="Menck-Soares M.A."/>
            <person name="Murace N.K."/>
            <person name="Nicolas M.F."/>
            <person name="Oliveira C.E.C."/>
            <person name="Pagnan N.A.B."/>
            <person name="Pamphile J.A."/>
            <person name="Patussi E.V."/>
            <person name="Pereira L.F.P."/>
            <person name="Pereira-Ferrari L."/>
            <person name="Pinto F.G.S."/>
            <person name="Precoma C."/>
            <person name="Prioli A.J."/>
            <person name="Prioli S.M.A.P."/>
            <person name="Raittz R.T."/>
            <person name="Ramos H.J.O."/>
            <person name="Ribeiro E.M.S.F."/>
            <person name="Rigo L.U."/>
            <person name="Rocha C.L.M.S.C."/>
            <person name="Rocha S.N."/>
            <person name="Santos K."/>
            <person name="Satori D."/>
            <person name="Silva A.G."/>
            <person name="Simao R.C.G."/>
            <person name="Soares M.A.M."/>
            <person name="Souza E.M."/>
            <person name="Steffens M.B.R."/>
            <person name="Steindel M."/>
            <person name="Tadra-Sfeir M.Z."/>
            <person name="Takahashi E.K."/>
            <person name="Torres R.A."/>
            <person name="Valle J.S."/>
            <person name="Vernal J.I."/>
            <person name="Vilas-Boas L.A."/>
            <person name="Watanabe M.A.E."/>
            <person name="Weiss V.A."/>
            <person name="Yates M.A."/>
            <person name="Souza E.M."/>
        </authorList>
    </citation>
    <scope>NUCLEOTIDE SEQUENCE [LARGE SCALE GENOMIC DNA]</scope>
    <source>
        <strain evidence="2 3">SmR1</strain>
    </source>
</reference>
<dbReference type="eggNOG" id="ENOG5032XQM">
    <property type="taxonomic scope" value="Bacteria"/>
</dbReference>
<evidence type="ECO:0000313" key="2">
    <source>
        <dbReference type="EMBL" id="ADJ62434.1"/>
    </source>
</evidence>
<gene>
    <name evidence="2" type="ordered locus">Hsero_0917</name>
</gene>
<dbReference type="EMBL" id="CP002039">
    <property type="protein sequence ID" value="ADJ62434.1"/>
    <property type="molecule type" value="Genomic_DNA"/>
</dbReference>
<proteinExistence type="predicted"/>
<accession>D8J097</accession>
<dbReference type="GeneID" id="29391068"/>
<keyword evidence="3" id="KW-1185">Reference proteome</keyword>
<dbReference type="RefSeq" id="WP_013232948.1">
    <property type="nucleotide sequence ID" value="NC_014323.1"/>
</dbReference>
<dbReference type="AlphaFoldDB" id="D8J097"/>
<organism evidence="2 3">
    <name type="scientific">Herbaspirillum seropedicae (strain SmR1)</name>
    <dbReference type="NCBI Taxonomy" id="757424"/>
    <lineage>
        <taxon>Bacteria</taxon>
        <taxon>Pseudomonadati</taxon>
        <taxon>Pseudomonadota</taxon>
        <taxon>Betaproteobacteria</taxon>
        <taxon>Burkholderiales</taxon>
        <taxon>Oxalobacteraceae</taxon>
        <taxon>Herbaspirillum</taxon>
    </lineage>
</organism>
<sequence length="168" mass="19242">MPSEIKYRLAQLRTATPQLRLYALVDGFHYHQHHEQALEESPSVRGLFIGTVDEHLAPSGPWLLDAESAPFDLVSHAALLETRVASVSWIITTMELDALAHALQSRMQMELPDGRLALLRLWDPRALASAARDFDETQRRYLFEGITEWLLLREGRRVRIGRHDAQDH</sequence>
<name>D8J097_HERSS</name>
<dbReference type="KEGG" id="hse:Hsero_0917"/>
<dbReference type="Proteomes" id="UP000000329">
    <property type="component" value="Chromosome"/>
</dbReference>
<dbReference type="InterPro" id="IPR025391">
    <property type="entry name" value="DUF4123"/>
</dbReference>
<dbReference type="Pfam" id="PF13503">
    <property type="entry name" value="DUF4123"/>
    <property type="match status" value="1"/>
</dbReference>
<feature type="domain" description="DUF4123" evidence="1">
    <location>
        <begin position="21"/>
        <end position="140"/>
    </location>
</feature>
<dbReference type="STRING" id="757424.Hsero_0917"/>
<evidence type="ECO:0000313" key="3">
    <source>
        <dbReference type="Proteomes" id="UP000000329"/>
    </source>
</evidence>
<dbReference type="HOGENOM" id="CLU_117228_1_0_4"/>